<evidence type="ECO:0000313" key="10">
    <source>
        <dbReference type="EMBL" id="SUZ75865.1"/>
    </source>
</evidence>
<dbReference type="PANTHER" id="PTHR13929:SF0">
    <property type="entry name" value="UBIA PRENYLTRANSFERASE DOMAIN-CONTAINING PROTEIN 1"/>
    <property type="match status" value="1"/>
</dbReference>
<dbReference type="NCBIfam" id="NF004751">
    <property type="entry name" value="PRK06080.1-3"/>
    <property type="match status" value="1"/>
</dbReference>
<comment type="pathway">
    <text evidence="2">Quinol/quinone metabolism; menaquinone biosynthesis.</text>
</comment>
<feature type="transmembrane region" description="Helical" evidence="9">
    <location>
        <begin position="90"/>
        <end position="107"/>
    </location>
</feature>
<feature type="transmembrane region" description="Helical" evidence="9">
    <location>
        <begin position="213"/>
        <end position="243"/>
    </location>
</feature>
<name>A0A381Q956_9ZZZZ</name>
<keyword evidence="4" id="KW-1003">Cell membrane</keyword>
<dbReference type="Pfam" id="PF01040">
    <property type="entry name" value="UbiA"/>
    <property type="match status" value="1"/>
</dbReference>
<dbReference type="NCBIfam" id="TIGR00751">
    <property type="entry name" value="menA"/>
    <property type="match status" value="1"/>
</dbReference>
<evidence type="ECO:0000256" key="7">
    <source>
        <dbReference type="ARBA" id="ARBA00022989"/>
    </source>
</evidence>
<sequence>MTSASVWFAGARARTWPAAIVPVAVGTAAAEADLNFPRATLALLVSLSLQIGVNYANDYSDGIRGTDDRRIGPTRLVASGAATPTAVKRAAFLAFFVAAVPGVYLSLATTRWLFLVGALCIGAAWCYTGGPKPYGYRGWGELSVFVFFGLVASAGSTYLQDERVTALAVGAAVPVGLLTVALLITNNLRDLPADSVAGKQTLAVRIGDRPTRVLYVAVVAMAFLCLSYLSLVRPWALVALLAFPMAYNPIRSIVSGDEGQSLIPVLGATGRLEMVYGLLLVIGLTIGS</sequence>
<gene>
    <name evidence="10" type="ORF">METZ01_LOCUS28719</name>
</gene>
<dbReference type="InterPro" id="IPR004657">
    <property type="entry name" value="MenA"/>
</dbReference>
<dbReference type="GO" id="GO:0046428">
    <property type="term" value="F:1,4-dihydroxy-2-naphthoate polyprenyltransferase activity"/>
    <property type="evidence" value="ECO:0007669"/>
    <property type="project" value="InterPro"/>
</dbReference>
<dbReference type="PIRSF" id="PIRSF005355">
    <property type="entry name" value="UBIAD1"/>
    <property type="match status" value="1"/>
</dbReference>
<protein>
    <recommendedName>
        <fullName evidence="11">1,4-dihydroxy-2-naphthoate octaprenyltransferase</fullName>
    </recommendedName>
</protein>
<keyword evidence="8 9" id="KW-0472">Membrane</keyword>
<dbReference type="PANTHER" id="PTHR13929">
    <property type="entry name" value="1,4-DIHYDROXY-2-NAPHTHOATE OCTAPRENYLTRANSFERASE"/>
    <property type="match status" value="1"/>
</dbReference>
<keyword evidence="6 9" id="KW-0812">Transmembrane</keyword>
<dbReference type="InterPro" id="IPR026046">
    <property type="entry name" value="UBIAD1"/>
</dbReference>
<dbReference type="CDD" id="cd13962">
    <property type="entry name" value="PT_UbiA_UBIAD1"/>
    <property type="match status" value="1"/>
</dbReference>
<dbReference type="HAMAP" id="MF_01937">
    <property type="entry name" value="MenA_1"/>
    <property type="match status" value="1"/>
</dbReference>
<evidence type="ECO:0000256" key="4">
    <source>
        <dbReference type="ARBA" id="ARBA00022475"/>
    </source>
</evidence>
<dbReference type="InterPro" id="IPR044878">
    <property type="entry name" value="UbiA_sf"/>
</dbReference>
<organism evidence="10">
    <name type="scientific">marine metagenome</name>
    <dbReference type="NCBI Taxonomy" id="408172"/>
    <lineage>
        <taxon>unclassified sequences</taxon>
        <taxon>metagenomes</taxon>
        <taxon>ecological metagenomes</taxon>
    </lineage>
</organism>
<comment type="subcellular location">
    <subcellularLocation>
        <location evidence="1">Membrane</location>
        <topology evidence="1">Multi-pass membrane protein</topology>
    </subcellularLocation>
</comment>
<keyword evidence="7 9" id="KW-1133">Transmembrane helix</keyword>
<keyword evidence="3" id="KW-0474">Menaquinone biosynthesis</keyword>
<accession>A0A381Q956</accession>
<dbReference type="EMBL" id="UINC01001261">
    <property type="protein sequence ID" value="SUZ75865.1"/>
    <property type="molecule type" value="Genomic_DNA"/>
</dbReference>
<proteinExistence type="inferred from homology"/>
<evidence type="ECO:0000256" key="3">
    <source>
        <dbReference type="ARBA" id="ARBA00022428"/>
    </source>
</evidence>
<feature type="transmembrane region" description="Helical" evidence="9">
    <location>
        <begin position="142"/>
        <end position="159"/>
    </location>
</feature>
<evidence type="ECO:0000256" key="8">
    <source>
        <dbReference type="ARBA" id="ARBA00023136"/>
    </source>
</evidence>
<evidence type="ECO:0000256" key="5">
    <source>
        <dbReference type="ARBA" id="ARBA00022679"/>
    </source>
</evidence>
<evidence type="ECO:0008006" key="11">
    <source>
        <dbReference type="Google" id="ProtNLM"/>
    </source>
</evidence>
<evidence type="ECO:0000256" key="2">
    <source>
        <dbReference type="ARBA" id="ARBA00004863"/>
    </source>
</evidence>
<feature type="transmembrane region" description="Helical" evidence="9">
    <location>
        <begin position="113"/>
        <end position="130"/>
    </location>
</feature>
<dbReference type="Gene3D" id="1.10.357.140">
    <property type="entry name" value="UbiA prenyltransferase"/>
    <property type="match status" value="1"/>
</dbReference>
<reference evidence="10" key="1">
    <citation type="submission" date="2018-05" db="EMBL/GenBank/DDBJ databases">
        <authorList>
            <person name="Lanie J.A."/>
            <person name="Ng W.-L."/>
            <person name="Kazmierczak K.M."/>
            <person name="Andrzejewski T.M."/>
            <person name="Davidsen T.M."/>
            <person name="Wayne K.J."/>
            <person name="Tettelin H."/>
            <person name="Glass J.I."/>
            <person name="Rusch D."/>
            <person name="Podicherti R."/>
            <person name="Tsui H.-C.T."/>
            <person name="Winkler M.E."/>
        </authorList>
    </citation>
    <scope>NUCLEOTIDE SEQUENCE</scope>
</reference>
<feature type="transmembrane region" description="Helical" evidence="9">
    <location>
        <begin position="165"/>
        <end position="184"/>
    </location>
</feature>
<dbReference type="UniPathway" id="UPA00079"/>
<dbReference type="GO" id="GO:0016020">
    <property type="term" value="C:membrane"/>
    <property type="evidence" value="ECO:0007669"/>
    <property type="project" value="UniProtKB-SubCell"/>
</dbReference>
<keyword evidence="5" id="KW-0808">Transferase</keyword>
<evidence type="ECO:0000256" key="1">
    <source>
        <dbReference type="ARBA" id="ARBA00004141"/>
    </source>
</evidence>
<evidence type="ECO:0000256" key="9">
    <source>
        <dbReference type="SAM" id="Phobius"/>
    </source>
</evidence>
<dbReference type="GO" id="GO:0042371">
    <property type="term" value="P:vitamin K biosynthetic process"/>
    <property type="evidence" value="ECO:0007669"/>
    <property type="project" value="TreeGrafter"/>
</dbReference>
<evidence type="ECO:0000256" key="6">
    <source>
        <dbReference type="ARBA" id="ARBA00022692"/>
    </source>
</evidence>
<dbReference type="AlphaFoldDB" id="A0A381Q956"/>
<dbReference type="InterPro" id="IPR000537">
    <property type="entry name" value="UbiA_prenyltransferase"/>
</dbReference>
<dbReference type="GO" id="GO:0009234">
    <property type="term" value="P:menaquinone biosynthetic process"/>
    <property type="evidence" value="ECO:0007669"/>
    <property type="project" value="UniProtKB-UniPathway"/>
</dbReference>